<evidence type="ECO:0000313" key="3">
    <source>
        <dbReference type="Proteomes" id="UP000004095"/>
    </source>
</evidence>
<evidence type="ECO:0000259" key="1">
    <source>
        <dbReference type="Pfam" id="PF09345"/>
    </source>
</evidence>
<dbReference type="InterPro" id="IPR018530">
    <property type="entry name" value="SiaC"/>
</dbReference>
<dbReference type="Pfam" id="PF09345">
    <property type="entry name" value="SiaC"/>
    <property type="match status" value="1"/>
</dbReference>
<reference evidence="2 3" key="1">
    <citation type="submission" date="2007-01" db="EMBL/GenBank/DDBJ databases">
        <authorList>
            <person name="Haygood M."/>
            <person name="Podell S."/>
            <person name="Anderson C."/>
            <person name="Hopkinson B."/>
            <person name="Roe K."/>
            <person name="Barbeau K."/>
            <person name="Gaasterland T."/>
            <person name="Ferriera S."/>
            <person name="Johnson J."/>
            <person name="Kravitz S."/>
            <person name="Beeson K."/>
            <person name="Sutton G."/>
            <person name="Rogers Y.-H."/>
            <person name="Friedman R."/>
            <person name="Frazier M."/>
            <person name="Venter J.C."/>
        </authorList>
    </citation>
    <scope>NUCLEOTIDE SEQUENCE [LARGE SCALE GENOMIC DNA]</scope>
    <source>
        <strain evidence="2 3">ATCC 23134</strain>
    </source>
</reference>
<accession>A1ZPE5</accession>
<proteinExistence type="predicted"/>
<dbReference type="Proteomes" id="UP000004095">
    <property type="component" value="Unassembled WGS sequence"/>
</dbReference>
<organism evidence="2 3">
    <name type="scientific">Microscilla marina ATCC 23134</name>
    <dbReference type="NCBI Taxonomy" id="313606"/>
    <lineage>
        <taxon>Bacteria</taxon>
        <taxon>Pseudomonadati</taxon>
        <taxon>Bacteroidota</taxon>
        <taxon>Cytophagia</taxon>
        <taxon>Cytophagales</taxon>
        <taxon>Microscillaceae</taxon>
        <taxon>Microscilla</taxon>
    </lineage>
</organism>
<comment type="caution">
    <text evidence="2">The sequence shown here is derived from an EMBL/GenBank/DDBJ whole genome shotgun (WGS) entry which is preliminary data.</text>
</comment>
<dbReference type="EMBL" id="AAWS01000021">
    <property type="protein sequence ID" value="EAY27684.1"/>
    <property type="molecule type" value="Genomic_DNA"/>
</dbReference>
<name>A1ZPE5_MICM2</name>
<dbReference type="RefSeq" id="WP_002699022.1">
    <property type="nucleotide sequence ID" value="NZ_AAWS01000021.1"/>
</dbReference>
<dbReference type="OrthoDB" id="5297629at2"/>
<feature type="domain" description="SiaC family regulatory phosphoprotein" evidence="1">
    <location>
        <begin position="6"/>
        <end position="125"/>
    </location>
</feature>
<protein>
    <recommendedName>
        <fullName evidence="1">SiaC family regulatory phosphoprotein domain-containing protein</fullName>
    </recommendedName>
</protein>
<keyword evidence="3" id="KW-1185">Reference proteome</keyword>
<sequence length="130" mass="14960">MDSLIIKSGKDTPFVCFDTNNNIFEISGESYSVLPNEFYEPVLQWLRNYLSTNRLPITLNIQFSYFNTSTYSPLCELLTTLERYQSNIGEEVTVNWFASQDDNEMINDAHFLKSSFCNLCFKVLPIQAAA</sequence>
<dbReference type="AlphaFoldDB" id="A1ZPE5"/>
<gene>
    <name evidence="2" type="ORF">M23134_03752</name>
</gene>
<evidence type="ECO:0000313" key="2">
    <source>
        <dbReference type="EMBL" id="EAY27684.1"/>
    </source>
</evidence>